<name>A0A8J2L5C0_9HEXA</name>
<dbReference type="Proteomes" id="UP000708208">
    <property type="component" value="Unassembled WGS sequence"/>
</dbReference>
<keyword evidence="1" id="KW-0812">Transmembrane</keyword>
<organism evidence="2 3">
    <name type="scientific">Allacma fusca</name>
    <dbReference type="NCBI Taxonomy" id="39272"/>
    <lineage>
        <taxon>Eukaryota</taxon>
        <taxon>Metazoa</taxon>
        <taxon>Ecdysozoa</taxon>
        <taxon>Arthropoda</taxon>
        <taxon>Hexapoda</taxon>
        <taxon>Collembola</taxon>
        <taxon>Symphypleona</taxon>
        <taxon>Sminthuridae</taxon>
        <taxon>Allacma</taxon>
    </lineage>
</organism>
<dbReference type="EMBL" id="CAJVCH010535915">
    <property type="protein sequence ID" value="CAG7825355.1"/>
    <property type="molecule type" value="Genomic_DNA"/>
</dbReference>
<keyword evidence="1" id="KW-0472">Membrane</keyword>
<dbReference type="AlphaFoldDB" id="A0A8J2L5C0"/>
<evidence type="ECO:0000313" key="3">
    <source>
        <dbReference type="Proteomes" id="UP000708208"/>
    </source>
</evidence>
<proteinExistence type="predicted"/>
<evidence type="ECO:0000256" key="1">
    <source>
        <dbReference type="SAM" id="Phobius"/>
    </source>
</evidence>
<comment type="caution">
    <text evidence="2">The sequence shown here is derived from an EMBL/GenBank/DDBJ whole genome shotgun (WGS) entry which is preliminary data.</text>
</comment>
<sequence length="146" mass="17273">VALESLSTQPPYFYYLWISQQGYDTSPLKLVFRRLRHLQIIPILRSPSHNSQLSMPMVAGTHCPASKYYFPSIYSNITAFIISFITYKWLIIYKTYNKKNNIVLNNIFNRIKHHAKIIIRAFVQIKVYIIPRVPQYDYRPLANMSE</sequence>
<evidence type="ECO:0000313" key="2">
    <source>
        <dbReference type="EMBL" id="CAG7825355.1"/>
    </source>
</evidence>
<feature type="transmembrane region" description="Helical" evidence="1">
    <location>
        <begin position="73"/>
        <end position="91"/>
    </location>
</feature>
<protein>
    <submittedName>
        <fullName evidence="2">Uncharacterized protein</fullName>
    </submittedName>
</protein>
<reference evidence="2" key="1">
    <citation type="submission" date="2021-06" db="EMBL/GenBank/DDBJ databases">
        <authorList>
            <person name="Hodson N. C."/>
            <person name="Mongue J. A."/>
            <person name="Jaron S. K."/>
        </authorList>
    </citation>
    <scope>NUCLEOTIDE SEQUENCE</scope>
</reference>
<gene>
    <name evidence="2" type="ORF">AFUS01_LOCUS35469</name>
</gene>
<feature type="non-terminal residue" evidence="2">
    <location>
        <position position="1"/>
    </location>
</feature>
<keyword evidence="3" id="KW-1185">Reference proteome</keyword>
<accession>A0A8J2L5C0</accession>
<keyword evidence="1" id="KW-1133">Transmembrane helix</keyword>